<sequence length="358" mass="37955">MSTISGTTGTTTTGTTITTSSTTYISTTTSYVSTTHTMPAACDLVCSMYGSNASCIDSIRDTAETDFAGQPEACLSARGRVLRWCPACSHCPLEITGCVDGVDVPFAPAEDGLQHAPKDAPSTAAEDAPKNGDASAAPCETECEFEGKTATCAERVAYNFRTNADLLPGGQYNCSQAYHNVVDHCPVCAACYEKEVCKSVSATTGDSQEDISYDCTGEKNLRGWTEEKRAWCCEHETRGCASSTSPLPFDCDEGLEDAAYGWSPEKKDWCCRHKGLACLDCTGAQERWSIHQRRFCCRRNGRGCADGQPGGKNGSTQELEEKYGAPARAPSASGAAGSPAMPRHLLAAAVLCAGALWC</sequence>
<keyword evidence="3" id="KW-1185">Reference proteome</keyword>
<comment type="caution">
    <text evidence="2">The sequence shown here is derived from an EMBL/GenBank/DDBJ whole genome shotgun (WGS) entry which is preliminary data.</text>
</comment>
<feature type="non-terminal residue" evidence="2">
    <location>
        <position position="358"/>
    </location>
</feature>
<accession>A0ABN9S267</accession>
<proteinExistence type="predicted"/>
<organism evidence="2 3">
    <name type="scientific">Prorocentrum cordatum</name>
    <dbReference type="NCBI Taxonomy" id="2364126"/>
    <lineage>
        <taxon>Eukaryota</taxon>
        <taxon>Sar</taxon>
        <taxon>Alveolata</taxon>
        <taxon>Dinophyceae</taxon>
        <taxon>Prorocentrales</taxon>
        <taxon>Prorocentraceae</taxon>
        <taxon>Prorocentrum</taxon>
    </lineage>
</organism>
<evidence type="ECO:0000313" key="3">
    <source>
        <dbReference type="Proteomes" id="UP001189429"/>
    </source>
</evidence>
<gene>
    <name evidence="2" type="ORF">PCOR1329_LOCUS25858</name>
</gene>
<dbReference type="EMBL" id="CAUYUJ010009096">
    <property type="protein sequence ID" value="CAK0825829.1"/>
    <property type="molecule type" value="Genomic_DNA"/>
</dbReference>
<reference evidence="2" key="1">
    <citation type="submission" date="2023-10" db="EMBL/GenBank/DDBJ databases">
        <authorList>
            <person name="Chen Y."/>
            <person name="Shah S."/>
            <person name="Dougan E. K."/>
            <person name="Thang M."/>
            <person name="Chan C."/>
        </authorList>
    </citation>
    <scope>NUCLEOTIDE SEQUENCE [LARGE SCALE GENOMIC DNA]</scope>
</reference>
<feature type="region of interest" description="Disordered" evidence="1">
    <location>
        <begin position="110"/>
        <end position="133"/>
    </location>
</feature>
<name>A0ABN9S267_9DINO</name>
<evidence type="ECO:0000256" key="1">
    <source>
        <dbReference type="SAM" id="MobiDB-lite"/>
    </source>
</evidence>
<dbReference type="Proteomes" id="UP001189429">
    <property type="component" value="Unassembled WGS sequence"/>
</dbReference>
<evidence type="ECO:0000313" key="2">
    <source>
        <dbReference type="EMBL" id="CAK0825829.1"/>
    </source>
</evidence>
<protein>
    <submittedName>
        <fullName evidence="2">Uncharacterized protein</fullName>
    </submittedName>
</protein>